<proteinExistence type="predicted"/>
<dbReference type="EMBL" id="BMAW01054125">
    <property type="protein sequence ID" value="GFS94692.1"/>
    <property type="molecule type" value="Genomic_DNA"/>
</dbReference>
<name>A0A8X6TD11_NEPPI</name>
<organism evidence="1 2">
    <name type="scientific">Nephila pilipes</name>
    <name type="common">Giant wood spider</name>
    <name type="synonym">Nephila maculata</name>
    <dbReference type="NCBI Taxonomy" id="299642"/>
    <lineage>
        <taxon>Eukaryota</taxon>
        <taxon>Metazoa</taxon>
        <taxon>Ecdysozoa</taxon>
        <taxon>Arthropoda</taxon>
        <taxon>Chelicerata</taxon>
        <taxon>Arachnida</taxon>
        <taxon>Araneae</taxon>
        <taxon>Araneomorphae</taxon>
        <taxon>Entelegynae</taxon>
        <taxon>Araneoidea</taxon>
        <taxon>Nephilidae</taxon>
        <taxon>Nephila</taxon>
    </lineage>
</organism>
<dbReference type="AlphaFoldDB" id="A0A8X6TD11"/>
<protein>
    <submittedName>
        <fullName evidence="1">Uncharacterized protein</fullName>
    </submittedName>
</protein>
<keyword evidence="2" id="KW-1185">Reference proteome</keyword>
<evidence type="ECO:0000313" key="2">
    <source>
        <dbReference type="Proteomes" id="UP000887013"/>
    </source>
</evidence>
<comment type="caution">
    <text evidence="1">The sequence shown here is derived from an EMBL/GenBank/DDBJ whole genome shotgun (WGS) entry which is preliminary data.</text>
</comment>
<accession>A0A8X6TD11</accession>
<evidence type="ECO:0000313" key="1">
    <source>
        <dbReference type="EMBL" id="GFS94692.1"/>
    </source>
</evidence>
<dbReference type="Proteomes" id="UP000887013">
    <property type="component" value="Unassembled WGS sequence"/>
</dbReference>
<sequence length="103" mass="12279">MAVLTTHIKDLYSIEKVLEHRFGDRHLTVSHQAELKVKREKSGERLQELDTEKEKANAFLTFPTEERDNLVTKYFIDAINEEKTQQTNRNREFENFPSKYHQV</sequence>
<gene>
    <name evidence="1" type="ORF">NPIL_509481</name>
</gene>
<reference evidence="1" key="1">
    <citation type="submission" date="2020-08" db="EMBL/GenBank/DDBJ databases">
        <title>Multicomponent nature underlies the extraordinary mechanical properties of spider dragline silk.</title>
        <authorList>
            <person name="Kono N."/>
            <person name="Nakamura H."/>
            <person name="Mori M."/>
            <person name="Yoshida Y."/>
            <person name="Ohtoshi R."/>
            <person name="Malay A.D."/>
            <person name="Moran D.A.P."/>
            <person name="Tomita M."/>
            <person name="Numata K."/>
            <person name="Arakawa K."/>
        </authorList>
    </citation>
    <scope>NUCLEOTIDE SEQUENCE</scope>
</reference>